<evidence type="ECO:0000256" key="3">
    <source>
        <dbReference type="ARBA" id="ARBA00023027"/>
    </source>
</evidence>
<evidence type="ECO:0000313" key="7">
    <source>
        <dbReference type="EMBL" id="AYB44032.1"/>
    </source>
</evidence>
<dbReference type="GO" id="GO:0005829">
    <property type="term" value="C:cytosol"/>
    <property type="evidence" value="ECO:0007669"/>
    <property type="project" value="TreeGrafter"/>
</dbReference>
<sequence length="322" mass="34871">MKAKRVLVTATNYSKLCGDAKRLLESHGCEIIENRFGRPLTFEELKEVVGSVDGVIAGVDNWNEAVFKLAPQLQGIARFGVGVDNIDLEAARKYGIQVTNVPRGNANAVAELAIGMMISVRRHIPALDRLTKNGGWERFVGSELAGGTIGLLGFGNIAQLTAKKLKGFDVEVIAYDKYPDTAKASEYGVTMTTFEHVLAHSDIVSMHLPSLKETHHIMNDKAFARMKPSAIFINTARGAVVDEQALSRALSSGVIAGAAIDVYESEPVTPGHPILQIGNLITTPHTAAETFETYTRVSMITAQALLDIFEGREPQNLLTAKE</sequence>
<evidence type="ECO:0000259" key="6">
    <source>
        <dbReference type="Pfam" id="PF02826"/>
    </source>
</evidence>
<name>A0A385TN57_PAELA</name>
<dbReference type="PROSITE" id="PS00671">
    <property type="entry name" value="D_2_HYDROXYACID_DH_3"/>
    <property type="match status" value="1"/>
</dbReference>
<dbReference type="Gene3D" id="3.40.50.720">
    <property type="entry name" value="NAD(P)-binding Rossmann-like Domain"/>
    <property type="match status" value="2"/>
</dbReference>
<feature type="domain" description="D-isomer specific 2-hydroxyacid dehydrogenase catalytic" evidence="5">
    <location>
        <begin position="15"/>
        <end position="317"/>
    </location>
</feature>
<dbReference type="Pfam" id="PF02826">
    <property type="entry name" value="2-Hacid_dh_C"/>
    <property type="match status" value="1"/>
</dbReference>
<dbReference type="SUPFAM" id="SSF51735">
    <property type="entry name" value="NAD(P)-binding Rossmann-fold domains"/>
    <property type="match status" value="1"/>
</dbReference>
<dbReference type="FunFam" id="3.40.50.720:FF:000203">
    <property type="entry name" value="D-3-phosphoglycerate dehydrogenase (SerA)"/>
    <property type="match status" value="1"/>
</dbReference>
<feature type="domain" description="D-isomer specific 2-hydroxyacid dehydrogenase NAD-binding" evidence="6">
    <location>
        <begin position="114"/>
        <end position="287"/>
    </location>
</feature>
<gene>
    <name evidence="7" type="ORF">D5F53_12330</name>
</gene>
<dbReference type="GO" id="GO:0051287">
    <property type="term" value="F:NAD binding"/>
    <property type="evidence" value="ECO:0007669"/>
    <property type="project" value="InterPro"/>
</dbReference>
<evidence type="ECO:0000313" key="8">
    <source>
        <dbReference type="Proteomes" id="UP000266552"/>
    </source>
</evidence>
<dbReference type="InterPro" id="IPR050223">
    <property type="entry name" value="D-isomer_2-hydroxyacid_DH"/>
</dbReference>
<keyword evidence="8" id="KW-1185">Reference proteome</keyword>
<dbReference type="InterPro" id="IPR036291">
    <property type="entry name" value="NAD(P)-bd_dom_sf"/>
</dbReference>
<dbReference type="PANTHER" id="PTHR10996:SF283">
    <property type="entry name" value="GLYOXYLATE_HYDROXYPYRUVATE REDUCTASE B"/>
    <property type="match status" value="1"/>
</dbReference>
<dbReference type="InterPro" id="IPR029753">
    <property type="entry name" value="D-isomer_DH_CS"/>
</dbReference>
<dbReference type="SUPFAM" id="SSF52283">
    <property type="entry name" value="Formate/glycerate dehydrogenase catalytic domain-like"/>
    <property type="match status" value="1"/>
</dbReference>
<reference evidence="7 8" key="1">
    <citation type="submission" date="2018-09" db="EMBL/GenBank/DDBJ databases">
        <title>Genome Sequence of Paenibacillus lautus Strain E7593-69, Azo Dye-Degrading Bacteria, Isolated from Commercial Tattoo Inks.</title>
        <authorList>
            <person name="Nho S.W."/>
            <person name="Kim S.-J."/>
            <person name="Kweon O."/>
            <person name="Cerniglia C.E."/>
        </authorList>
    </citation>
    <scope>NUCLEOTIDE SEQUENCE [LARGE SCALE GENOMIC DNA]</scope>
    <source>
        <strain evidence="7 8">E7593-69</strain>
    </source>
</reference>
<dbReference type="CDD" id="cd12172">
    <property type="entry name" value="PGDH_like_2"/>
    <property type="match status" value="1"/>
</dbReference>
<keyword evidence="2 4" id="KW-0560">Oxidoreductase</keyword>
<keyword evidence="3" id="KW-0520">NAD</keyword>
<dbReference type="InterPro" id="IPR006140">
    <property type="entry name" value="D-isomer_DH_NAD-bd"/>
</dbReference>
<dbReference type="Proteomes" id="UP000266552">
    <property type="component" value="Chromosome"/>
</dbReference>
<dbReference type="AlphaFoldDB" id="A0A385TN57"/>
<comment type="similarity">
    <text evidence="1 4">Belongs to the D-isomer specific 2-hydroxyacid dehydrogenase family.</text>
</comment>
<dbReference type="KEGG" id="plw:D5F53_12330"/>
<evidence type="ECO:0000256" key="1">
    <source>
        <dbReference type="ARBA" id="ARBA00005854"/>
    </source>
</evidence>
<proteinExistence type="inferred from homology"/>
<dbReference type="Pfam" id="PF00389">
    <property type="entry name" value="2-Hacid_dh"/>
    <property type="match status" value="1"/>
</dbReference>
<dbReference type="GO" id="GO:0030267">
    <property type="term" value="F:glyoxylate reductase (NADPH) activity"/>
    <property type="evidence" value="ECO:0007669"/>
    <property type="project" value="TreeGrafter"/>
</dbReference>
<dbReference type="RefSeq" id="WP_119847942.1">
    <property type="nucleotide sequence ID" value="NZ_CP032412.1"/>
</dbReference>
<dbReference type="PANTHER" id="PTHR10996">
    <property type="entry name" value="2-HYDROXYACID DEHYDROGENASE-RELATED"/>
    <property type="match status" value="1"/>
</dbReference>
<dbReference type="GO" id="GO:0016618">
    <property type="term" value="F:hydroxypyruvate reductase [NAD(P)H] activity"/>
    <property type="evidence" value="ECO:0007669"/>
    <property type="project" value="TreeGrafter"/>
</dbReference>
<dbReference type="EMBL" id="CP032412">
    <property type="protein sequence ID" value="AYB44032.1"/>
    <property type="molecule type" value="Genomic_DNA"/>
</dbReference>
<evidence type="ECO:0000259" key="5">
    <source>
        <dbReference type="Pfam" id="PF00389"/>
    </source>
</evidence>
<evidence type="ECO:0000256" key="2">
    <source>
        <dbReference type="ARBA" id="ARBA00023002"/>
    </source>
</evidence>
<organism evidence="7 8">
    <name type="scientific">Paenibacillus lautus</name>
    <name type="common">Bacillus lautus</name>
    <dbReference type="NCBI Taxonomy" id="1401"/>
    <lineage>
        <taxon>Bacteria</taxon>
        <taxon>Bacillati</taxon>
        <taxon>Bacillota</taxon>
        <taxon>Bacilli</taxon>
        <taxon>Bacillales</taxon>
        <taxon>Paenibacillaceae</taxon>
        <taxon>Paenibacillus</taxon>
    </lineage>
</organism>
<protein>
    <submittedName>
        <fullName evidence="7">Phosphoglycerate dehydrogenase</fullName>
    </submittedName>
</protein>
<evidence type="ECO:0000256" key="4">
    <source>
        <dbReference type="RuleBase" id="RU003719"/>
    </source>
</evidence>
<dbReference type="InterPro" id="IPR006139">
    <property type="entry name" value="D-isomer_2_OHA_DH_cat_dom"/>
</dbReference>
<accession>A0A385TN57</accession>